<gene>
    <name evidence="7" type="ORF">DFR56_11126</name>
</gene>
<dbReference type="InterPro" id="IPR008949">
    <property type="entry name" value="Isoprenoid_synthase_dom_sf"/>
</dbReference>
<keyword evidence="5" id="KW-0460">Magnesium</keyword>
<keyword evidence="3 6" id="KW-0808">Transferase</keyword>
<comment type="caution">
    <text evidence="7">The sequence shown here is derived from an EMBL/GenBank/DDBJ whole genome shotgun (WGS) entry which is preliminary data.</text>
</comment>
<dbReference type="EMBL" id="QJJQ01000011">
    <property type="protein sequence ID" value="PXW85260.1"/>
    <property type="molecule type" value="Genomic_DNA"/>
</dbReference>
<dbReference type="SUPFAM" id="SSF48576">
    <property type="entry name" value="Terpenoid synthases"/>
    <property type="match status" value="1"/>
</dbReference>
<dbReference type="AlphaFoldDB" id="A0A2V3VUB3"/>
<evidence type="ECO:0000256" key="6">
    <source>
        <dbReference type="RuleBase" id="RU004466"/>
    </source>
</evidence>
<dbReference type="CDD" id="cd00867">
    <property type="entry name" value="Trans_IPPS"/>
    <property type="match status" value="1"/>
</dbReference>
<dbReference type="SFLD" id="SFLDG01211">
    <property type="entry name" value="Competence_Regulatory_Protein"/>
    <property type="match status" value="1"/>
</dbReference>
<keyword evidence="8" id="KW-1185">Reference proteome</keyword>
<dbReference type="SFLD" id="SFLDS00005">
    <property type="entry name" value="Isoprenoid_Synthase_Type_I"/>
    <property type="match status" value="1"/>
</dbReference>
<dbReference type="Pfam" id="PF00348">
    <property type="entry name" value="polyprenyl_synt"/>
    <property type="match status" value="1"/>
</dbReference>
<keyword evidence="4" id="KW-0479">Metal-binding</keyword>
<organism evidence="7 8">
    <name type="scientific">Pseudogracilibacillus auburnensis</name>
    <dbReference type="NCBI Taxonomy" id="1494959"/>
    <lineage>
        <taxon>Bacteria</taxon>
        <taxon>Bacillati</taxon>
        <taxon>Bacillota</taxon>
        <taxon>Bacilli</taxon>
        <taxon>Bacillales</taxon>
        <taxon>Bacillaceae</taxon>
        <taxon>Pseudogracilibacillus</taxon>
    </lineage>
</organism>
<dbReference type="GO" id="GO:0008299">
    <property type="term" value="P:isoprenoid biosynthetic process"/>
    <property type="evidence" value="ECO:0007669"/>
    <property type="project" value="InterPro"/>
</dbReference>
<evidence type="ECO:0000256" key="3">
    <source>
        <dbReference type="ARBA" id="ARBA00022679"/>
    </source>
</evidence>
<dbReference type="PANTHER" id="PTHR12001">
    <property type="entry name" value="GERANYLGERANYL PYROPHOSPHATE SYNTHASE"/>
    <property type="match status" value="1"/>
</dbReference>
<dbReference type="GO" id="GO:0004659">
    <property type="term" value="F:prenyltransferase activity"/>
    <property type="evidence" value="ECO:0007669"/>
    <property type="project" value="InterPro"/>
</dbReference>
<evidence type="ECO:0000313" key="7">
    <source>
        <dbReference type="EMBL" id="PXW85260.1"/>
    </source>
</evidence>
<sequence length="305" mass="35105">MPRERLIDTACKFIDKGFMEDSLRVDAKRYVEFKFNQSINFAKLTEIHFDIFRENKNSIHKMKAMTIVELIILASDILDDIQDRDAKDVPWSNVDDAFNLNIVVGMLIICLQETDGIAGVNETLWIKQKIKDLMLQSLNGQQIDLKNEIISEDDYIQMCNMKSGSLIRLACLVGAGKVDDEINKGIKEYANYLGVIFQLRNDVLDMKNGFIKNDILSKKRTLPIIYYLNTKNEAYDSIKDYYLNSSSNLDAERIQQDLMSGDALLYCSIVIKIFLNKFKVGIDNLKTSHRLKQQLFTAINIFLKN</sequence>
<dbReference type="InterPro" id="IPR033965">
    <property type="entry name" value="ComQ"/>
</dbReference>
<dbReference type="GO" id="GO:0046872">
    <property type="term" value="F:metal ion binding"/>
    <property type="evidence" value="ECO:0007669"/>
    <property type="project" value="UniProtKB-KW"/>
</dbReference>
<dbReference type="Proteomes" id="UP000247978">
    <property type="component" value="Unassembled WGS sequence"/>
</dbReference>
<dbReference type="OrthoDB" id="1792811at2"/>
<comment type="similarity">
    <text evidence="2 6">Belongs to the FPP/GGPP synthase family.</text>
</comment>
<dbReference type="InterPro" id="IPR000092">
    <property type="entry name" value="Polyprenyl_synt"/>
</dbReference>
<evidence type="ECO:0000256" key="2">
    <source>
        <dbReference type="ARBA" id="ARBA00006706"/>
    </source>
</evidence>
<evidence type="ECO:0000256" key="1">
    <source>
        <dbReference type="ARBA" id="ARBA00001946"/>
    </source>
</evidence>
<name>A0A2V3VUB3_9BACI</name>
<dbReference type="Gene3D" id="1.10.600.10">
    <property type="entry name" value="Farnesyl Diphosphate Synthase"/>
    <property type="match status" value="1"/>
</dbReference>
<reference evidence="7 8" key="1">
    <citation type="submission" date="2018-05" db="EMBL/GenBank/DDBJ databases">
        <title>Genomic Encyclopedia of Type Strains, Phase IV (KMG-IV): sequencing the most valuable type-strain genomes for metagenomic binning, comparative biology and taxonomic classification.</title>
        <authorList>
            <person name="Goeker M."/>
        </authorList>
    </citation>
    <scope>NUCLEOTIDE SEQUENCE [LARGE SCALE GENOMIC DNA]</scope>
    <source>
        <strain evidence="7 8">DSM 28556</strain>
    </source>
</reference>
<dbReference type="PANTHER" id="PTHR12001:SF69">
    <property type="entry name" value="ALL TRANS-POLYPRENYL-DIPHOSPHATE SYNTHASE PDSS1"/>
    <property type="match status" value="1"/>
</dbReference>
<comment type="cofactor">
    <cofactor evidence="1">
        <name>Mg(2+)</name>
        <dbReference type="ChEBI" id="CHEBI:18420"/>
    </cofactor>
</comment>
<evidence type="ECO:0000256" key="4">
    <source>
        <dbReference type="ARBA" id="ARBA00022723"/>
    </source>
</evidence>
<dbReference type="RefSeq" id="WP_110396181.1">
    <property type="nucleotide sequence ID" value="NZ_JBHUHB010000001.1"/>
</dbReference>
<proteinExistence type="inferred from homology"/>
<protein>
    <submittedName>
        <fullName evidence="7">Competence protein ComQ</fullName>
    </submittedName>
</protein>
<evidence type="ECO:0000313" key="8">
    <source>
        <dbReference type="Proteomes" id="UP000247978"/>
    </source>
</evidence>
<evidence type="ECO:0000256" key="5">
    <source>
        <dbReference type="ARBA" id="ARBA00022842"/>
    </source>
</evidence>
<accession>A0A2V3VUB3</accession>